<dbReference type="NCBIfam" id="TIGR01224">
    <property type="entry name" value="hutI"/>
    <property type="match status" value="1"/>
</dbReference>
<dbReference type="RefSeq" id="WP_205004801.1">
    <property type="nucleotide sequence ID" value="NZ_JAFBER010000034.1"/>
</dbReference>
<feature type="binding site" evidence="7">
    <location>
        <position position="83"/>
    </location>
    <ligand>
        <name>Fe(3+)</name>
        <dbReference type="ChEBI" id="CHEBI:29034"/>
    </ligand>
</feature>
<evidence type="ECO:0000313" key="9">
    <source>
        <dbReference type="EMBL" id="MBM7646929.1"/>
    </source>
</evidence>
<name>A0ABS2Q3Q5_9BACL</name>
<accession>A0ABS2Q3Q5</accession>
<keyword evidence="2 7" id="KW-0479">Metal-binding</keyword>
<dbReference type="SUPFAM" id="SSF51338">
    <property type="entry name" value="Composite domain of metallo-dependent hydrolases"/>
    <property type="match status" value="1"/>
</dbReference>
<dbReference type="Gene3D" id="3.20.20.140">
    <property type="entry name" value="Metal-dependent hydrolases"/>
    <property type="match status" value="1"/>
</dbReference>
<feature type="binding site" evidence="7">
    <location>
        <position position="81"/>
    </location>
    <ligand>
        <name>Fe(3+)</name>
        <dbReference type="ChEBI" id="CHEBI:29034"/>
    </ligand>
</feature>
<evidence type="ECO:0000256" key="2">
    <source>
        <dbReference type="ARBA" id="ARBA00022723"/>
    </source>
</evidence>
<keyword evidence="6 7" id="KW-0408">Iron</keyword>
<dbReference type="CDD" id="cd01296">
    <property type="entry name" value="Imidazolone-5PH"/>
    <property type="match status" value="1"/>
</dbReference>
<feature type="domain" description="Amidohydrolase-related" evidence="8">
    <location>
        <begin position="73"/>
        <end position="411"/>
    </location>
</feature>
<feature type="binding site" evidence="7">
    <location>
        <position position="186"/>
    </location>
    <ligand>
        <name>4-imidazolone-5-propanoate</name>
        <dbReference type="ChEBI" id="CHEBI:77893"/>
    </ligand>
</feature>
<feature type="binding site" evidence="7">
    <location>
        <position position="329"/>
    </location>
    <ligand>
        <name>N-formimidoyl-L-glutamate</name>
        <dbReference type="ChEBI" id="CHEBI:58928"/>
    </ligand>
</feature>
<keyword evidence="4 7" id="KW-0369">Histidine metabolism</keyword>
<feature type="binding site" evidence="7">
    <location>
        <position position="250"/>
    </location>
    <ligand>
        <name>Zn(2+)</name>
        <dbReference type="ChEBI" id="CHEBI:29105"/>
    </ligand>
</feature>
<dbReference type="SUPFAM" id="SSF51556">
    <property type="entry name" value="Metallo-dependent hydrolases"/>
    <property type="match status" value="1"/>
</dbReference>
<sequence>MERADLLFYNIGQLLTMDNGSDGPVKGKEMQNLPLIENAAVAVKDGKVLKVGKQAELMDIDADEKIDCKGCLVSPGLVEPHTHLVFGGSREHEMALKQQGVPYLEILKKGGGILSTVKATRDTSFEELVDKAMFHIDRMMSYGITTMEAKSGYGLDYDTEMKQMQVVKHVKKLTRMDIVSTFLGAHAIPEEFKDNPEAFLDEMIHMLPEIKEKDLAEFVDIFCETGVFSVEQSRAYLEKAKKAGFKVKIHADEIDPLGGAELAADVGAITGDHLVGASDEGIKRLAEEGVIAVLLPGTSFYLGKDKHARARKMIESGVAVALSTDFNPGSSVTENLQMIMSLAALNLKMTPEEIWHAVTVNAAYAINRGDSAGKIAPGRHADMVVWNAPNYLYIPYHYGVNHVQKVYKAGEKVYEKAEILRKSYTAAASGK</sequence>
<dbReference type="PANTHER" id="PTHR42752:SF1">
    <property type="entry name" value="IMIDAZOLONEPROPIONASE-RELATED"/>
    <property type="match status" value="1"/>
</dbReference>
<dbReference type="GO" id="GO:0050480">
    <property type="term" value="F:imidazolonepropionase activity"/>
    <property type="evidence" value="ECO:0007669"/>
    <property type="project" value="UniProtKB-EC"/>
</dbReference>
<feature type="binding site" evidence="7">
    <location>
        <position position="253"/>
    </location>
    <ligand>
        <name>4-imidazolone-5-propanoate</name>
        <dbReference type="ChEBI" id="CHEBI:77893"/>
    </ligand>
</feature>
<dbReference type="EMBL" id="JAFBER010000034">
    <property type="protein sequence ID" value="MBM7646929.1"/>
    <property type="molecule type" value="Genomic_DNA"/>
</dbReference>
<dbReference type="Gene3D" id="2.30.40.10">
    <property type="entry name" value="Urease, subunit C, domain 1"/>
    <property type="match status" value="1"/>
</dbReference>
<gene>
    <name evidence="7" type="primary">hutI</name>
    <name evidence="9" type="ORF">JOD45_003164</name>
</gene>
<dbReference type="InterPro" id="IPR032466">
    <property type="entry name" value="Metal_Hydrolase"/>
</dbReference>
<dbReference type="Pfam" id="PF01979">
    <property type="entry name" value="Amidohydro_1"/>
    <property type="match status" value="1"/>
</dbReference>
<feature type="binding site" evidence="7">
    <location>
        <position position="250"/>
    </location>
    <ligand>
        <name>Fe(3+)</name>
        <dbReference type="ChEBI" id="CHEBI:29034"/>
    </ligand>
</feature>
<evidence type="ECO:0000256" key="6">
    <source>
        <dbReference type="ARBA" id="ARBA00023004"/>
    </source>
</evidence>
<feature type="binding site" evidence="7">
    <location>
        <position position="325"/>
    </location>
    <ligand>
        <name>Zn(2+)</name>
        <dbReference type="ChEBI" id="CHEBI:29105"/>
    </ligand>
</feature>
<evidence type="ECO:0000256" key="1">
    <source>
        <dbReference type="ARBA" id="ARBA00012864"/>
    </source>
</evidence>
<evidence type="ECO:0000259" key="8">
    <source>
        <dbReference type="Pfam" id="PF01979"/>
    </source>
</evidence>
<organism evidence="9 10">
    <name type="scientific">Scopulibacillus daqui</name>
    <dbReference type="NCBI Taxonomy" id="1469162"/>
    <lineage>
        <taxon>Bacteria</taxon>
        <taxon>Bacillati</taxon>
        <taxon>Bacillota</taxon>
        <taxon>Bacilli</taxon>
        <taxon>Bacillales</taxon>
        <taxon>Sporolactobacillaceae</taxon>
        <taxon>Scopulibacillus</taxon>
    </lineage>
</organism>
<evidence type="ECO:0000256" key="7">
    <source>
        <dbReference type="HAMAP-Rule" id="MF_00372"/>
    </source>
</evidence>
<feature type="binding site" evidence="7">
    <location>
        <position position="153"/>
    </location>
    <ligand>
        <name>4-imidazolone-5-propanoate</name>
        <dbReference type="ChEBI" id="CHEBI:77893"/>
    </ligand>
</feature>
<dbReference type="Proteomes" id="UP000808914">
    <property type="component" value="Unassembled WGS sequence"/>
</dbReference>
<feature type="binding site" evidence="7">
    <location>
        <position position="325"/>
    </location>
    <ligand>
        <name>Fe(3+)</name>
        <dbReference type="ChEBI" id="CHEBI:29034"/>
    </ligand>
</feature>
<dbReference type="HAMAP" id="MF_00372">
    <property type="entry name" value="HutI"/>
    <property type="match status" value="1"/>
</dbReference>
<evidence type="ECO:0000256" key="3">
    <source>
        <dbReference type="ARBA" id="ARBA00022801"/>
    </source>
</evidence>
<evidence type="ECO:0000256" key="5">
    <source>
        <dbReference type="ARBA" id="ARBA00022833"/>
    </source>
</evidence>
<feature type="binding site" evidence="7">
    <location>
        <position position="330"/>
    </location>
    <ligand>
        <name>4-imidazolone-5-propanoate</name>
        <dbReference type="ChEBI" id="CHEBI:77893"/>
    </ligand>
</feature>
<feature type="binding site" evidence="7">
    <location>
        <position position="81"/>
    </location>
    <ligand>
        <name>Zn(2+)</name>
        <dbReference type="ChEBI" id="CHEBI:29105"/>
    </ligand>
</feature>
<evidence type="ECO:0000313" key="10">
    <source>
        <dbReference type="Proteomes" id="UP000808914"/>
    </source>
</evidence>
<keyword evidence="7" id="KW-0963">Cytoplasm</keyword>
<keyword evidence="3 7" id="KW-0378">Hydrolase</keyword>
<proteinExistence type="inferred from homology"/>
<comment type="subcellular location">
    <subcellularLocation>
        <location evidence="7">Cytoplasm</location>
    </subcellularLocation>
</comment>
<comment type="similarity">
    <text evidence="7">Belongs to the metallo-dependent hydrolases superfamily. HutI family.</text>
</comment>
<comment type="pathway">
    <text evidence="7">Amino-acid degradation; L-histidine degradation into L-glutamate; N-formimidoyl-L-glutamate from L-histidine: step 3/3.</text>
</comment>
<keyword evidence="10" id="KW-1185">Reference proteome</keyword>
<feature type="binding site" evidence="7">
    <location>
        <position position="327"/>
    </location>
    <ligand>
        <name>N-formimidoyl-L-glutamate</name>
        <dbReference type="ChEBI" id="CHEBI:58928"/>
    </ligand>
</feature>
<feature type="binding site" evidence="7">
    <location>
        <position position="153"/>
    </location>
    <ligand>
        <name>N-formimidoyl-L-glutamate</name>
        <dbReference type="ChEBI" id="CHEBI:58928"/>
    </ligand>
</feature>
<comment type="cofactor">
    <cofactor evidence="7">
        <name>Zn(2+)</name>
        <dbReference type="ChEBI" id="CHEBI:29105"/>
    </cofactor>
    <cofactor evidence="7">
        <name>Fe(3+)</name>
        <dbReference type="ChEBI" id="CHEBI:29034"/>
    </cofactor>
    <text evidence="7">Binds 1 zinc or iron ion per subunit.</text>
</comment>
<reference evidence="9 10" key="1">
    <citation type="submission" date="2021-01" db="EMBL/GenBank/DDBJ databases">
        <title>Genomic Encyclopedia of Type Strains, Phase IV (KMG-IV): sequencing the most valuable type-strain genomes for metagenomic binning, comparative biology and taxonomic classification.</title>
        <authorList>
            <person name="Goeker M."/>
        </authorList>
    </citation>
    <scope>NUCLEOTIDE SEQUENCE [LARGE SCALE GENOMIC DNA]</scope>
    <source>
        <strain evidence="9 10">DSM 28236</strain>
    </source>
</reference>
<comment type="catalytic activity">
    <reaction evidence="7">
        <text>4-imidazolone-5-propanoate + H2O = N-formimidoyl-L-glutamate</text>
        <dbReference type="Rhea" id="RHEA:23660"/>
        <dbReference type="ChEBI" id="CHEBI:15377"/>
        <dbReference type="ChEBI" id="CHEBI:58928"/>
        <dbReference type="ChEBI" id="CHEBI:77893"/>
        <dbReference type="EC" id="3.5.2.7"/>
    </reaction>
</comment>
<dbReference type="EC" id="3.5.2.7" evidence="1 7"/>
<comment type="caution">
    <text evidence="9">The sequence shown here is derived from an EMBL/GenBank/DDBJ whole genome shotgun (WGS) entry which is preliminary data.</text>
</comment>
<feature type="binding site" evidence="7">
    <location>
        <position position="83"/>
    </location>
    <ligand>
        <name>Zn(2+)</name>
        <dbReference type="ChEBI" id="CHEBI:29105"/>
    </ligand>
</feature>
<feature type="binding site" evidence="7">
    <location>
        <position position="90"/>
    </location>
    <ligand>
        <name>4-imidazolone-5-propanoate</name>
        <dbReference type="ChEBI" id="CHEBI:77893"/>
    </ligand>
</feature>
<dbReference type="InterPro" id="IPR005920">
    <property type="entry name" value="HutI"/>
</dbReference>
<comment type="function">
    <text evidence="7">Catalyzes the hydrolytic cleavage of the carbon-nitrogen bond in imidazolone-5-propanoate to yield N-formimidoyl-L-glutamate. It is the third step in the universal histidine degradation pathway.</text>
</comment>
<dbReference type="PANTHER" id="PTHR42752">
    <property type="entry name" value="IMIDAZOLONEPROPIONASE"/>
    <property type="match status" value="1"/>
</dbReference>
<evidence type="ECO:0000256" key="4">
    <source>
        <dbReference type="ARBA" id="ARBA00022808"/>
    </source>
</evidence>
<dbReference type="InterPro" id="IPR006680">
    <property type="entry name" value="Amidohydro-rel"/>
</dbReference>
<protein>
    <recommendedName>
        <fullName evidence="1 7">Imidazolonepropionase</fullName>
        <ecNumber evidence="1 7">3.5.2.7</ecNumber>
    </recommendedName>
    <alternativeName>
        <fullName evidence="7">Imidazolone-5-propionate hydrolase</fullName>
    </alternativeName>
</protein>
<dbReference type="InterPro" id="IPR011059">
    <property type="entry name" value="Metal-dep_hydrolase_composite"/>
</dbReference>
<keyword evidence="5 7" id="KW-0862">Zinc</keyword>